<dbReference type="PANTHER" id="PTHR23048:SF0">
    <property type="entry name" value="CALMODULIN LIKE 3"/>
    <property type="match status" value="1"/>
</dbReference>
<feature type="domain" description="EF-hand" evidence="6">
    <location>
        <begin position="117"/>
        <end position="148"/>
    </location>
</feature>
<feature type="domain" description="EF-hand" evidence="6">
    <location>
        <begin position="81"/>
        <end position="116"/>
    </location>
</feature>
<keyword evidence="8" id="KW-1185">Reference proteome</keyword>
<comment type="similarity">
    <text evidence="2">Belongs to the calmodulin family.</text>
</comment>
<reference evidence="7 8" key="1">
    <citation type="journal article" date="2022" name="Cell">
        <title>Repeat-based holocentromeres influence genome architecture and karyotype evolution.</title>
        <authorList>
            <person name="Hofstatter P.G."/>
            <person name="Thangavel G."/>
            <person name="Lux T."/>
            <person name="Neumann P."/>
            <person name="Vondrak T."/>
            <person name="Novak P."/>
            <person name="Zhang M."/>
            <person name="Costa L."/>
            <person name="Castellani M."/>
            <person name="Scott A."/>
            <person name="Toegelov H."/>
            <person name="Fuchs J."/>
            <person name="Mata-Sucre Y."/>
            <person name="Dias Y."/>
            <person name="Vanzela A.L.L."/>
            <person name="Huettel B."/>
            <person name="Almeida C.C.S."/>
            <person name="Simkova H."/>
            <person name="Souza G."/>
            <person name="Pedrosa-Harand A."/>
            <person name="Macas J."/>
            <person name="Mayer K.F.X."/>
            <person name="Houben A."/>
            <person name="Marques A."/>
        </authorList>
    </citation>
    <scope>NUCLEOTIDE SEQUENCE [LARGE SCALE GENOMIC DNA]</scope>
    <source>
        <strain evidence="7">RhyTen1mFocal</strain>
    </source>
</reference>
<dbReference type="SUPFAM" id="SSF47473">
    <property type="entry name" value="EF-hand"/>
    <property type="match status" value="1"/>
</dbReference>
<feature type="domain" description="EF-hand" evidence="6">
    <location>
        <begin position="44"/>
        <end position="79"/>
    </location>
</feature>
<organism evidence="7 8">
    <name type="scientific">Rhynchospora tenuis</name>
    <dbReference type="NCBI Taxonomy" id="198213"/>
    <lineage>
        <taxon>Eukaryota</taxon>
        <taxon>Viridiplantae</taxon>
        <taxon>Streptophyta</taxon>
        <taxon>Embryophyta</taxon>
        <taxon>Tracheophyta</taxon>
        <taxon>Spermatophyta</taxon>
        <taxon>Magnoliopsida</taxon>
        <taxon>Liliopsida</taxon>
        <taxon>Poales</taxon>
        <taxon>Cyperaceae</taxon>
        <taxon>Cyperoideae</taxon>
        <taxon>Rhynchosporeae</taxon>
        <taxon>Rhynchospora</taxon>
    </lineage>
</organism>
<dbReference type="Pfam" id="PF13499">
    <property type="entry name" value="EF-hand_7"/>
    <property type="match status" value="2"/>
</dbReference>
<dbReference type="PROSITE" id="PS00018">
    <property type="entry name" value="EF_HAND_1"/>
    <property type="match status" value="4"/>
</dbReference>
<dbReference type="AlphaFoldDB" id="A0AAD5ZLC0"/>
<dbReference type="PANTHER" id="PTHR23048">
    <property type="entry name" value="MYOSIN LIGHT CHAIN 1, 3"/>
    <property type="match status" value="1"/>
</dbReference>
<accession>A0AAD5ZLC0</accession>
<comment type="caution">
    <text evidence="7">The sequence shown here is derived from an EMBL/GenBank/DDBJ whole genome shotgun (WGS) entry which is preliminary data.</text>
</comment>
<name>A0AAD5ZLC0_9POAL</name>
<dbReference type="GO" id="GO:0005509">
    <property type="term" value="F:calcium ion binding"/>
    <property type="evidence" value="ECO:0007669"/>
    <property type="project" value="InterPro"/>
</dbReference>
<keyword evidence="3" id="KW-0479">Metal-binding</keyword>
<protein>
    <recommendedName>
        <fullName evidence="6">EF-hand domain-containing protein</fullName>
    </recommendedName>
</protein>
<evidence type="ECO:0000259" key="6">
    <source>
        <dbReference type="PROSITE" id="PS50222"/>
    </source>
</evidence>
<evidence type="ECO:0000313" key="8">
    <source>
        <dbReference type="Proteomes" id="UP001210211"/>
    </source>
</evidence>
<evidence type="ECO:0000313" key="7">
    <source>
        <dbReference type="EMBL" id="KAJ3699979.1"/>
    </source>
</evidence>
<evidence type="ECO:0000256" key="1">
    <source>
        <dbReference type="ARBA" id="ARBA00003291"/>
    </source>
</evidence>
<evidence type="ECO:0000256" key="3">
    <source>
        <dbReference type="ARBA" id="ARBA00022723"/>
    </source>
</evidence>
<evidence type="ECO:0000256" key="4">
    <source>
        <dbReference type="ARBA" id="ARBA00022737"/>
    </source>
</evidence>
<comment type="function">
    <text evidence="1">Potential calcium sensor.</text>
</comment>
<dbReference type="Proteomes" id="UP001210211">
    <property type="component" value="Unassembled WGS sequence"/>
</dbReference>
<dbReference type="EMBL" id="JAMRDG010000001">
    <property type="protein sequence ID" value="KAJ3699979.1"/>
    <property type="molecule type" value="Genomic_DNA"/>
</dbReference>
<gene>
    <name evidence="7" type="ORF">LUZ61_003684</name>
</gene>
<dbReference type="InterPro" id="IPR002048">
    <property type="entry name" value="EF_hand_dom"/>
</dbReference>
<dbReference type="PROSITE" id="PS50222">
    <property type="entry name" value="EF_HAND_2"/>
    <property type="match status" value="4"/>
</dbReference>
<dbReference type="InterPro" id="IPR011992">
    <property type="entry name" value="EF-hand-dom_pair"/>
</dbReference>
<dbReference type="InterPro" id="IPR050230">
    <property type="entry name" value="CALM/Myosin/TropC-like"/>
</dbReference>
<feature type="domain" description="EF-hand" evidence="6">
    <location>
        <begin position="8"/>
        <end position="43"/>
    </location>
</feature>
<dbReference type="CDD" id="cd00051">
    <property type="entry name" value="EFh"/>
    <property type="match status" value="1"/>
</dbReference>
<dbReference type="InterPro" id="IPR018247">
    <property type="entry name" value="EF_Hand_1_Ca_BS"/>
</dbReference>
<dbReference type="FunFam" id="1.10.238.10:FF:000251">
    <property type="entry name" value="Calmodulin-related protein 97A"/>
    <property type="match status" value="1"/>
</dbReference>
<proteinExistence type="inferred from homology"/>
<sequence length="148" mass="17206">MDQNLTPEQISEFKQAFSLFDRNNDGRITLEELEAVIHRLGQYPTRVELLEMIREVDIDGNGTIEFNEFTNLMARKLMEADTDEEMKEAFEVFDKDHNGLISPNELRHVMMNLGENLTDDELAQMIREADTDGDGHVNYEEFVRMMTS</sequence>
<dbReference type="GO" id="GO:0005737">
    <property type="term" value="C:cytoplasm"/>
    <property type="evidence" value="ECO:0007669"/>
    <property type="project" value="UniProtKB-ARBA"/>
</dbReference>
<keyword evidence="5" id="KW-0106">Calcium</keyword>
<dbReference type="FunFam" id="1.10.238.10:FF:000034">
    <property type="entry name" value="Calmodulin"/>
    <property type="match status" value="1"/>
</dbReference>
<evidence type="ECO:0000256" key="5">
    <source>
        <dbReference type="ARBA" id="ARBA00022837"/>
    </source>
</evidence>
<evidence type="ECO:0000256" key="2">
    <source>
        <dbReference type="ARBA" id="ARBA00009763"/>
    </source>
</evidence>
<keyword evidence="4" id="KW-0677">Repeat</keyword>
<dbReference type="SMART" id="SM00054">
    <property type="entry name" value="EFh"/>
    <property type="match status" value="4"/>
</dbReference>
<dbReference type="Gene3D" id="1.10.238.10">
    <property type="entry name" value="EF-hand"/>
    <property type="match status" value="2"/>
</dbReference>
<dbReference type="GO" id="GO:0016460">
    <property type="term" value="C:myosin II complex"/>
    <property type="evidence" value="ECO:0007669"/>
    <property type="project" value="TreeGrafter"/>
</dbReference>